<proteinExistence type="predicted"/>
<comment type="caution">
    <text evidence="2">The sequence shown here is derived from an EMBL/GenBank/DDBJ whole genome shotgun (WGS) entry which is preliminary data.</text>
</comment>
<evidence type="ECO:0000313" key="3">
    <source>
        <dbReference type="Proteomes" id="UP000316225"/>
    </source>
</evidence>
<dbReference type="OrthoDB" id="8089716at2"/>
<organism evidence="2 3">
    <name type="scientific">Paracoccus sulfuroxidans</name>
    <dbReference type="NCBI Taxonomy" id="384678"/>
    <lineage>
        <taxon>Bacteria</taxon>
        <taxon>Pseudomonadati</taxon>
        <taxon>Pseudomonadota</taxon>
        <taxon>Alphaproteobacteria</taxon>
        <taxon>Rhodobacterales</taxon>
        <taxon>Paracoccaceae</taxon>
        <taxon>Paracoccus</taxon>
    </lineage>
</organism>
<feature type="chain" id="PRO_5021821292" evidence="1">
    <location>
        <begin position="18"/>
        <end position="169"/>
    </location>
</feature>
<protein>
    <submittedName>
        <fullName evidence="2">Uncharacterized protein DUF2380</fullName>
    </submittedName>
</protein>
<dbReference type="InterPro" id="IPR021698">
    <property type="entry name" value="DUF3280"/>
</dbReference>
<sequence>MKLLRILTLALFTVATAAITPVYGPPPEPGTAVWFGLHFIDTSTEGAINGVREDETQRIAMIEEFIADDLRERGFTLQEPPADEVASIKDPVNSNGRDTRIARELGTRYAISGEVQKVSNLILSLNLYVRDAETGKNVRAGAVDIRGNNDDSFRRGYRYLMKNIIFREE</sequence>
<gene>
    <name evidence="2" type="ORF">IQ24_02557</name>
</gene>
<reference evidence="2 3" key="1">
    <citation type="journal article" date="2015" name="Stand. Genomic Sci.">
        <title>Genomic Encyclopedia of Bacterial and Archaeal Type Strains, Phase III: the genomes of soil and plant-associated and newly described type strains.</title>
        <authorList>
            <person name="Whitman W.B."/>
            <person name="Woyke T."/>
            <person name="Klenk H.P."/>
            <person name="Zhou Y."/>
            <person name="Lilburn T.G."/>
            <person name="Beck B.J."/>
            <person name="De Vos P."/>
            <person name="Vandamme P."/>
            <person name="Eisen J.A."/>
            <person name="Garrity G."/>
            <person name="Hugenholtz P."/>
            <person name="Kyrpides N.C."/>
        </authorList>
    </citation>
    <scope>NUCLEOTIDE SEQUENCE [LARGE SCALE GENOMIC DNA]</scope>
    <source>
        <strain evidence="2 3">CGMCC 1.5364</strain>
    </source>
</reference>
<dbReference type="Pfam" id="PF11684">
    <property type="entry name" value="DUF3280"/>
    <property type="match status" value="1"/>
</dbReference>
<name>A0A562NML3_9RHOB</name>
<dbReference type="AlphaFoldDB" id="A0A562NML3"/>
<keyword evidence="3" id="KW-1185">Reference proteome</keyword>
<feature type="signal peptide" evidence="1">
    <location>
        <begin position="1"/>
        <end position="17"/>
    </location>
</feature>
<keyword evidence="1" id="KW-0732">Signal</keyword>
<evidence type="ECO:0000256" key="1">
    <source>
        <dbReference type="SAM" id="SignalP"/>
    </source>
</evidence>
<dbReference type="EMBL" id="VLKU01000007">
    <property type="protein sequence ID" value="TWI33414.1"/>
    <property type="molecule type" value="Genomic_DNA"/>
</dbReference>
<accession>A0A562NML3</accession>
<dbReference type="Proteomes" id="UP000316225">
    <property type="component" value="Unassembled WGS sequence"/>
</dbReference>
<evidence type="ECO:0000313" key="2">
    <source>
        <dbReference type="EMBL" id="TWI33414.1"/>
    </source>
</evidence>